<protein>
    <recommendedName>
        <fullName evidence="7">CNH domain-containing protein</fullName>
    </recommendedName>
</protein>
<dbReference type="Pfam" id="PF10366">
    <property type="entry name" value="Vps39_1"/>
    <property type="match status" value="1"/>
</dbReference>
<evidence type="ECO:0000256" key="1">
    <source>
        <dbReference type="ARBA" id="ARBA00004496"/>
    </source>
</evidence>
<evidence type="ECO:0000259" key="7">
    <source>
        <dbReference type="PROSITE" id="PS50219"/>
    </source>
</evidence>
<name>A0A9W8AMF1_9FUNG</name>
<evidence type="ECO:0000256" key="6">
    <source>
        <dbReference type="SAM" id="MobiDB-lite"/>
    </source>
</evidence>
<organism evidence="8 9">
    <name type="scientific">Dispira parvispora</name>
    <dbReference type="NCBI Taxonomy" id="1520584"/>
    <lineage>
        <taxon>Eukaryota</taxon>
        <taxon>Fungi</taxon>
        <taxon>Fungi incertae sedis</taxon>
        <taxon>Zoopagomycota</taxon>
        <taxon>Kickxellomycotina</taxon>
        <taxon>Dimargaritomycetes</taxon>
        <taxon>Dimargaritales</taxon>
        <taxon>Dimargaritaceae</taxon>
        <taxon>Dispira</taxon>
    </lineage>
</organism>
<evidence type="ECO:0000313" key="9">
    <source>
        <dbReference type="Proteomes" id="UP001150925"/>
    </source>
</evidence>
<feature type="non-terminal residue" evidence="8">
    <location>
        <position position="1038"/>
    </location>
</feature>
<feature type="region of interest" description="Disordered" evidence="6">
    <location>
        <begin position="23"/>
        <end position="83"/>
    </location>
</feature>
<dbReference type="InterPro" id="IPR032914">
    <property type="entry name" value="Vam6/VPS39/TRAP1"/>
</dbReference>
<keyword evidence="9" id="KW-1185">Reference proteome</keyword>
<feature type="domain" description="CNH" evidence="7">
    <location>
        <begin position="147"/>
        <end position="445"/>
    </location>
</feature>
<dbReference type="GO" id="GO:0005737">
    <property type="term" value="C:cytoplasm"/>
    <property type="evidence" value="ECO:0007669"/>
    <property type="project" value="UniProtKB-SubCell"/>
</dbReference>
<gene>
    <name evidence="8" type="ORF">IWQ62_004435</name>
</gene>
<dbReference type="GO" id="GO:0006914">
    <property type="term" value="P:autophagy"/>
    <property type="evidence" value="ECO:0007669"/>
    <property type="project" value="TreeGrafter"/>
</dbReference>
<dbReference type="PROSITE" id="PS50236">
    <property type="entry name" value="CHCR"/>
    <property type="match status" value="1"/>
</dbReference>
<dbReference type="PROSITE" id="PS50219">
    <property type="entry name" value="CNH"/>
    <property type="match status" value="1"/>
</dbReference>
<sequence length="1038" mass="115596">MTFQPFKLQPLLTDLTLECHPAVPSRASPLPAHQRTRSTHTTPSPQAIGGSTVAGSPDSISSSPVARSYTQTTPPLQVGSPGNRAARLLSEMAARTSFRRHSSAVSQEAPTGMTGTSSSPAISTSPLSLSPSGLSPSGHSPGQDRRGPRLECVECWESNVYVGTSDGQVYHYWSENLQLTPTSPGSPSPEAVPPVLIQRIAVGSGKGRVEDLCVLPAAKKLLVFCESTISYYSLPDLAPVTATSFVPLRGVLCFGVDQGPGSTSRQSPTANVEPSLTLYVAKRRAIQILSVTFRTVAIRQEIPFATGVLRLCAWQELLCVADPQNYSLLNLQRPHDIHPVMPTNISPDAWQRPLIVAIQRNEFLIITPSGVNGSALGVFVSSTGDAVRGTLALDSYPRAVQVVYPYIVALARSNVVEVYNIIDQRLVQVVDIPAEVNSRTISSVHRLTIQAPLLWKLESTVVSSPMSPSTTVLTEKHRLNVPLVLCCAHEMYALVLQPLLLQVDALLDNQRVEEALAKIETAIQNHYDSPTAGLELRYIYQRAGLIYFRKTLYDEALRLFQRGRIHPRILVQFFPELVPLIPAGASSAPTDVIPAETDAPSGEIDIMISNHLPRRSNREDDDPVARETFIATLRRNAYHMVIKYLEFVNEDFRQTPDAWLHHGKEDVMVANTVLLDHYLKTRSDKLYSILMSGGQYCQWEICEPRLLEMHKYYALFKLYQAHGLDDRALEMGTKLLDGTYQDSKFPGVQEVFNYLLTLNQPALTLRYAPSVVRCSELLGAKLYVAITTMQTPRTTVDEIIMQLQPHGPAGTVIYLEHMVYQLHSSVTAYHDQLISAYLAQLHQRIEESDVEPSTAYDQLYHAYRQLCHREGPVSFTTFLQTQEHLPLAYTRNKLAKLLLTSDHYSVSQTLERVQDEPGLDSECAILYGKLGEHEKVIKTLVLKVQDYASAEVYCQGLAQDADRSHYFLTLLKYYLQLTDEDTAGLLVNNLLNRYGSFLDPLQVVPLVPETWSVDQLEPFLLDTFQRLEHQRRATQIVK</sequence>
<evidence type="ECO:0000256" key="4">
    <source>
        <dbReference type="ARBA" id="ARBA00022927"/>
    </source>
</evidence>
<comment type="caution">
    <text evidence="8">The sequence shown here is derived from an EMBL/GenBank/DDBJ whole genome shotgun (WGS) entry which is preliminary data.</text>
</comment>
<dbReference type="GO" id="GO:0034058">
    <property type="term" value="P:endosomal vesicle fusion"/>
    <property type="evidence" value="ECO:0007669"/>
    <property type="project" value="TreeGrafter"/>
</dbReference>
<evidence type="ECO:0000256" key="2">
    <source>
        <dbReference type="ARBA" id="ARBA00022448"/>
    </source>
</evidence>
<evidence type="ECO:0000313" key="8">
    <source>
        <dbReference type="EMBL" id="KAJ1959887.1"/>
    </source>
</evidence>
<evidence type="ECO:0000256" key="3">
    <source>
        <dbReference type="ARBA" id="ARBA00022490"/>
    </source>
</evidence>
<dbReference type="InterPro" id="IPR019452">
    <property type="entry name" value="VPS39/TGF_beta_rcpt-assoc_1"/>
</dbReference>
<dbReference type="EMBL" id="JANBPY010001476">
    <property type="protein sequence ID" value="KAJ1959887.1"/>
    <property type="molecule type" value="Genomic_DNA"/>
</dbReference>
<dbReference type="PANTHER" id="PTHR12894:SF27">
    <property type="entry name" value="TRANSFORMING GROWTH FACTOR-BETA RECEPTOR-ASSOCIATED PROTEIN 1"/>
    <property type="match status" value="1"/>
</dbReference>
<keyword evidence="3" id="KW-0963">Cytoplasm</keyword>
<dbReference type="Proteomes" id="UP001150925">
    <property type="component" value="Unassembled WGS sequence"/>
</dbReference>
<keyword evidence="2" id="KW-0813">Transport</keyword>
<reference evidence="8" key="1">
    <citation type="submission" date="2022-07" db="EMBL/GenBank/DDBJ databases">
        <title>Phylogenomic reconstructions and comparative analyses of Kickxellomycotina fungi.</title>
        <authorList>
            <person name="Reynolds N.K."/>
            <person name="Stajich J.E."/>
            <person name="Barry K."/>
            <person name="Grigoriev I.V."/>
            <person name="Crous P."/>
            <person name="Smith M.E."/>
        </authorList>
    </citation>
    <scope>NUCLEOTIDE SEQUENCE</scope>
    <source>
        <strain evidence="8">RSA 1196</strain>
    </source>
</reference>
<feature type="compositionally biased region" description="Low complexity" evidence="6">
    <location>
        <begin position="114"/>
        <end position="141"/>
    </location>
</feature>
<dbReference type="InterPro" id="IPR000547">
    <property type="entry name" value="Clathrin_H-chain/VPS_repeat"/>
</dbReference>
<dbReference type="InterPro" id="IPR001180">
    <property type="entry name" value="CNH_dom"/>
</dbReference>
<keyword evidence="4" id="KW-0653">Protein transport</keyword>
<dbReference type="AlphaFoldDB" id="A0A9W8AMF1"/>
<evidence type="ECO:0000256" key="5">
    <source>
        <dbReference type="PROSITE-ProRule" id="PRU01006"/>
    </source>
</evidence>
<dbReference type="GO" id="GO:0006886">
    <property type="term" value="P:intracellular protein transport"/>
    <property type="evidence" value="ECO:0007669"/>
    <property type="project" value="UniProtKB-UniRule"/>
</dbReference>
<feature type="repeat" description="CHCR" evidence="5">
    <location>
        <begin position="784"/>
        <end position="979"/>
    </location>
</feature>
<feature type="compositionally biased region" description="Polar residues" evidence="6">
    <location>
        <begin position="58"/>
        <end position="75"/>
    </location>
</feature>
<accession>A0A9W8AMF1</accession>
<dbReference type="PANTHER" id="PTHR12894">
    <property type="entry name" value="CNH DOMAIN CONTAINING"/>
    <property type="match status" value="1"/>
</dbReference>
<dbReference type="GO" id="GO:0016020">
    <property type="term" value="C:membrane"/>
    <property type="evidence" value="ECO:0007669"/>
    <property type="project" value="TreeGrafter"/>
</dbReference>
<feature type="region of interest" description="Disordered" evidence="6">
    <location>
        <begin position="96"/>
        <end position="147"/>
    </location>
</feature>
<comment type="subcellular location">
    <subcellularLocation>
        <location evidence="1">Cytoplasm</location>
    </subcellularLocation>
</comment>
<dbReference type="OrthoDB" id="10258882at2759"/>
<proteinExistence type="predicted"/>